<dbReference type="GO" id="GO:0030170">
    <property type="term" value="F:pyridoxal phosphate binding"/>
    <property type="evidence" value="ECO:0007669"/>
    <property type="project" value="InterPro"/>
</dbReference>
<evidence type="ECO:0000256" key="1">
    <source>
        <dbReference type="ARBA" id="ARBA00001933"/>
    </source>
</evidence>
<comment type="cofactor">
    <cofactor evidence="1 10">
        <name>pyridoxal 5'-phosphate</name>
        <dbReference type="ChEBI" id="CHEBI:597326"/>
    </cofactor>
</comment>
<evidence type="ECO:0000256" key="8">
    <source>
        <dbReference type="ARBA" id="ARBA00049144"/>
    </source>
</evidence>
<evidence type="ECO:0000256" key="4">
    <source>
        <dbReference type="ARBA" id="ARBA00022605"/>
    </source>
</evidence>
<evidence type="ECO:0000256" key="6">
    <source>
        <dbReference type="ARBA" id="ARBA00023239"/>
    </source>
</evidence>
<keyword evidence="6" id="KW-0456">Lyase</keyword>
<evidence type="ECO:0000256" key="3">
    <source>
        <dbReference type="ARBA" id="ARBA00018679"/>
    </source>
</evidence>
<dbReference type="Pfam" id="PF24857">
    <property type="entry name" value="THR4_C"/>
    <property type="match status" value="1"/>
</dbReference>
<accession>A0A1V2GW76</accession>
<dbReference type="OrthoDB" id="9763107at2"/>
<dbReference type="CDD" id="cd01560">
    <property type="entry name" value="Thr-synth_2"/>
    <property type="match status" value="1"/>
</dbReference>
<proteinExistence type="inferred from homology"/>
<dbReference type="RefSeq" id="WP_076959689.1">
    <property type="nucleotide sequence ID" value="NZ_MLCO01000278.1"/>
</dbReference>
<dbReference type="EC" id="4.2.3.1" evidence="9"/>
<sequence length="469" mass="51084">MRYVSTRGQAPARDFEGVLLAGLAEDGGLFMPETWPELSAAEWRALRGRPYAEVAAHLMARFTGESLPEAKLLELANRAYAGFGSAATAPLVQLEPQLFALELFHGPTLAFKDMAMQMLGQLFDHVLARRGERVTIVGATSGDTGSAAIEACRDRAAIDVLILHPEGRTSEVQRRQMTTVLSPNIHNIAVQGSFDDCQDLVKAMFTDAPFRQEMQLSAVNSINWARIAAQVPYYAYAALALGAPDRPVAVAVPTGNFGNVLAAWVARRMGLPIERLIIGANRNDILARFLSGNDMSMQEVAPSLSPSMDIQVSSNFERLLFELLGRDAQATASTMQRFRAEGRMPVPDAAWKQATRLIQGFTVSDEATLEEIRRLHRDCGYLADPHTAIGIAAGRAHLPDDKGIPVIVAATAHPAKFPDAVEKATGFRPPLPPRMADLYDREERFAVLPNDLGQIEAAVRGHVRRNTGA</sequence>
<evidence type="ECO:0000313" key="13">
    <source>
        <dbReference type="Proteomes" id="UP000188879"/>
    </source>
</evidence>
<keyword evidence="4" id="KW-0028">Amino-acid biosynthesis</keyword>
<protein>
    <recommendedName>
        <fullName evidence="3 9">Threonine synthase</fullName>
        <ecNumber evidence="9">4.2.3.1</ecNumber>
    </recommendedName>
</protein>
<organism evidence="12 13">
    <name type="scientific">Teichococcus deserti</name>
    <dbReference type="NCBI Taxonomy" id="1817963"/>
    <lineage>
        <taxon>Bacteria</taxon>
        <taxon>Pseudomonadati</taxon>
        <taxon>Pseudomonadota</taxon>
        <taxon>Alphaproteobacteria</taxon>
        <taxon>Acetobacterales</taxon>
        <taxon>Roseomonadaceae</taxon>
        <taxon>Roseomonas</taxon>
    </lineage>
</organism>
<feature type="modified residue" description="N6-(pyridoxal phosphate)lysine" evidence="10">
    <location>
        <position position="112"/>
    </location>
</feature>
<dbReference type="InterPro" id="IPR004450">
    <property type="entry name" value="Thr_synthase-like"/>
</dbReference>
<name>A0A1V2GW76_9PROT</name>
<keyword evidence="13" id="KW-1185">Reference proteome</keyword>
<dbReference type="UniPathway" id="UPA00050">
    <property type="reaction ID" value="UER00065"/>
</dbReference>
<dbReference type="InterPro" id="IPR036052">
    <property type="entry name" value="TrpB-like_PALP_sf"/>
</dbReference>
<comment type="pathway">
    <text evidence="7">Amino-acid biosynthesis.</text>
</comment>
<dbReference type="InterPro" id="IPR029144">
    <property type="entry name" value="Thr_synth_N"/>
</dbReference>
<comment type="catalytic activity">
    <reaction evidence="8">
        <text>O-phospho-L-homoserine + H2O = L-threonine + phosphate</text>
        <dbReference type="Rhea" id="RHEA:10840"/>
        <dbReference type="ChEBI" id="CHEBI:15377"/>
        <dbReference type="ChEBI" id="CHEBI:43474"/>
        <dbReference type="ChEBI" id="CHEBI:57590"/>
        <dbReference type="ChEBI" id="CHEBI:57926"/>
        <dbReference type="EC" id="4.2.3.1"/>
    </reaction>
</comment>
<dbReference type="Pfam" id="PF14821">
    <property type="entry name" value="Thr_synth_N"/>
    <property type="match status" value="1"/>
</dbReference>
<dbReference type="GO" id="GO:0009088">
    <property type="term" value="P:threonine biosynthetic process"/>
    <property type="evidence" value="ECO:0007669"/>
    <property type="project" value="UniProtKB-UniRule"/>
</dbReference>
<feature type="domain" description="Threonine synthase N-terminal" evidence="11">
    <location>
        <begin position="2"/>
        <end position="80"/>
    </location>
</feature>
<evidence type="ECO:0000256" key="5">
    <source>
        <dbReference type="ARBA" id="ARBA00022898"/>
    </source>
</evidence>
<keyword evidence="5 10" id="KW-0663">Pyridoxal phosphate</keyword>
<evidence type="ECO:0000313" key="12">
    <source>
        <dbReference type="EMBL" id="ONG47429.1"/>
    </source>
</evidence>
<dbReference type="EMBL" id="MLCO01000278">
    <property type="protein sequence ID" value="ONG47429.1"/>
    <property type="molecule type" value="Genomic_DNA"/>
</dbReference>
<dbReference type="SUPFAM" id="SSF53686">
    <property type="entry name" value="Tryptophan synthase beta subunit-like PLP-dependent enzymes"/>
    <property type="match status" value="1"/>
</dbReference>
<gene>
    <name evidence="12" type="ORF">BKE38_23340</name>
</gene>
<dbReference type="PANTHER" id="PTHR42690:SF1">
    <property type="entry name" value="THREONINE SYNTHASE-LIKE 2"/>
    <property type="match status" value="1"/>
</dbReference>
<dbReference type="PANTHER" id="PTHR42690">
    <property type="entry name" value="THREONINE SYNTHASE FAMILY MEMBER"/>
    <property type="match status" value="1"/>
</dbReference>
<evidence type="ECO:0000256" key="7">
    <source>
        <dbReference type="ARBA" id="ARBA00029440"/>
    </source>
</evidence>
<dbReference type="Gene3D" id="3.90.1380.10">
    <property type="entry name" value="Threonine synthase, N-terminal domain"/>
    <property type="match status" value="1"/>
</dbReference>
<dbReference type="GO" id="GO:0004795">
    <property type="term" value="F:threonine synthase activity"/>
    <property type="evidence" value="ECO:0007669"/>
    <property type="project" value="UniProtKB-UniRule"/>
</dbReference>
<dbReference type="InterPro" id="IPR051166">
    <property type="entry name" value="Threonine_Synthase"/>
</dbReference>
<reference evidence="12 13" key="1">
    <citation type="submission" date="2016-10" db="EMBL/GenBank/DDBJ databases">
        <title>Draft Genome sequence of Roseomonas sp. strain M3.</title>
        <authorList>
            <person name="Subhash Y."/>
            <person name="Lee S."/>
        </authorList>
    </citation>
    <scope>NUCLEOTIDE SEQUENCE [LARGE SCALE GENOMIC DNA]</scope>
    <source>
        <strain evidence="12 13">M3</strain>
    </source>
</reference>
<dbReference type="InterPro" id="IPR000634">
    <property type="entry name" value="Ser/Thr_deHydtase_PyrdxlP-BS"/>
</dbReference>
<dbReference type="NCBIfam" id="TIGR00260">
    <property type="entry name" value="thrC"/>
    <property type="match status" value="1"/>
</dbReference>
<evidence type="ECO:0000259" key="11">
    <source>
        <dbReference type="Pfam" id="PF14821"/>
    </source>
</evidence>
<dbReference type="InterPro" id="IPR037158">
    <property type="entry name" value="Thr_synth_N_sf"/>
</dbReference>
<comment type="caution">
    <text evidence="12">The sequence shown here is derived from an EMBL/GenBank/DDBJ whole genome shotgun (WGS) entry which is preliminary data.</text>
</comment>
<evidence type="ECO:0000256" key="10">
    <source>
        <dbReference type="PIRSR" id="PIRSR604450-51"/>
    </source>
</evidence>
<comment type="similarity">
    <text evidence="2">Belongs to the threonine synthase family.</text>
</comment>
<dbReference type="AlphaFoldDB" id="A0A1V2GW76"/>
<dbReference type="Proteomes" id="UP000188879">
    <property type="component" value="Unassembled WGS sequence"/>
</dbReference>
<dbReference type="PROSITE" id="PS00165">
    <property type="entry name" value="DEHYDRATASE_SER_THR"/>
    <property type="match status" value="1"/>
</dbReference>
<evidence type="ECO:0000256" key="9">
    <source>
        <dbReference type="NCBIfam" id="TIGR00260"/>
    </source>
</evidence>
<evidence type="ECO:0000256" key="2">
    <source>
        <dbReference type="ARBA" id="ARBA00005517"/>
    </source>
</evidence>
<dbReference type="Gene3D" id="3.40.50.1100">
    <property type="match status" value="2"/>
</dbReference>